<dbReference type="AlphaFoldDB" id="A0A9J7BHU7"/>
<gene>
    <name evidence="2" type="ORF">MOP44_15720</name>
</gene>
<dbReference type="EMBL" id="CP093313">
    <property type="protein sequence ID" value="UWZ82019.1"/>
    <property type="molecule type" value="Genomic_DNA"/>
</dbReference>
<evidence type="ECO:0000313" key="3">
    <source>
        <dbReference type="Proteomes" id="UP001059380"/>
    </source>
</evidence>
<dbReference type="RefSeq" id="WP_260791049.1">
    <property type="nucleotide sequence ID" value="NZ_CP093313.1"/>
</dbReference>
<dbReference type="Proteomes" id="UP001059380">
    <property type="component" value="Chromosome"/>
</dbReference>
<name>A0A9J7BHU7_9BACT</name>
<sequence length="229" mass="24698">MNSPRSKTAILVHGAWADGSCWSNVIVPLRKAGLHVIAAPLPLTSLSDDASALRRVIEKADGPVTLVGHAYAGAVIAAADHDRLNSLVYIAALAPDEGETVADVFYRTSPHPDAPQLQPDAHGFIWMPEQGFTHAVAHKATPDQLAIMTAIQRPISLKCIEEKAPAPAWKTVPSWFLIAGEDRMIAPENQRFMAERMAARVRSHSVDHTPMYTAPNLVVEIILEAAGLA</sequence>
<dbReference type="InterPro" id="IPR000073">
    <property type="entry name" value="AB_hydrolase_1"/>
</dbReference>
<reference evidence="2" key="1">
    <citation type="submission" date="2021-04" db="EMBL/GenBank/DDBJ databases">
        <title>Phylogenetic analysis of Acidobacteriaceae.</title>
        <authorList>
            <person name="Qiu L."/>
            <person name="Zhang Q."/>
        </authorList>
    </citation>
    <scope>NUCLEOTIDE SEQUENCE</scope>
    <source>
        <strain evidence="2">DSM 25168</strain>
    </source>
</reference>
<protein>
    <submittedName>
        <fullName evidence="2">Alpha/beta hydrolase</fullName>
    </submittedName>
</protein>
<proteinExistence type="predicted"/>
<accession>A0A9J7BHU7</accession>
<dbReference type="InterPro" id="IPR029058">
    <property type="entry name" value="AB_hydrolase_fold"/>
</dbReference>
<evidence type="ECO:0000259" key="1">
    <source>
        <dbReference type="Pfam" id="PF12697"/>
    </source>
</evidence>
<keyword evidence="2" id="KW-0378">Hydrolase</keyword>
<keyword evidence="3" id="KW-1185">Reference proteome</keyword>
<organism evidence="2 3">
    <name type="scientific">Occallatibacter riparius</name>
    <dbReference type="NCBI Taxonomy" id="1002689"/>
    <lineage>
        <taxon>Bacteria</taxon>
        <taxon>Pseudomonadati</taxon>
        <taxon>Acidobacteriota</taxon>
        <taxon>Terriglobia</taxon>
        <taxon>Terriglobales</taxon>
        <taxon>Acidobacteriaceae</taxon>
        <taxon>Occallatibacter</taxon>
    </lineage>
</organism>
<dbReference type="PANTHER" id="PTHR37017">
    <property type="entry name" value="AB HYDROLASE-1 DOMAIN-CONTAINING PROTEIN-RELATED"/>
    <property type="match status" value="1"/>
</dbReference>
<dbReference type="GO" id="GO:0016787">
    <property type="term" value="F:hydrolase activity"/>
    <property type="evidence" value="ECO:0007669"/>
    <property type="project" value="UniProtKB-KW"/>
</dbReference>
<dbReference type="KEGG" id="orp:MOP44_15720"/>
<dbReference type="Gene3D" id="3.40.50.1820">
    <property type="entry name" value="alpha/beta hydrolase"/>
    <property type="match status" value="1"/>
</dbReference>
<dbReference type="SUPFAM" id="SSF53474">
    <property type="entry name" value="alpha/beta-Hydrolases"/>
    <property type="match status" value="1"/>
</dbReference>
<feature type="domain" description="AB hydrolase-1" evidence="1">
    <location>
        <begin position="10"/>
        <end position="220"/>
    </location>
</feature>
<dbReference type="PANTHER" id="PTHR37017:SF11">
    <property type="entry name" value="ESTERASE_LIPASE_THIOESTERASE DOMAIN-CONTAINING PROTEIN"/>
    <property type="match status" value="1"/>
</dbReference>
<dbReference type="InterPro" id="IPR052897">
    <property type="entry name" value="Sec-Metab_Biosynth_Hydrolase"/>
</dbReference>
<evidence type="ECO:0000313" key="2">
    <source>
        <dbReference type="EMBL" id="UWZ82019.1"/>
    </source>
</evidence>
<dbReference type="Pfam" id="PF12697">
    <property type="entry name" value="Abhydrolase_6"/>
    <property type="match status" value="1"/>
</dbReference>